<dbReference type="AlphaFoldDB" id="A0A6H5IDG9"/>
<dbReference type="EMBL" id="CADCXV010000806">
    <property type="protein sequence ID" value="CAB0035992.1"/>
    <property type="molecule type" value="Genomic_DNA"/>
</dbReference>
<keyword evidence="2" id="KW-1133">Transmembrane helix</keyword>
<reference evidence="3 4" key="1">
    <citation type="submission" date="2020-02" db="EMBL/GenBank/DDBJ databases">
        <authorList>
            <person name="Ferguson B K."/>
        </authorList>
    </citation>
    <scope>NUCLEOTIDE SEQUENCE [LARGE SCALE GENOMIC DNA]</scope>
</reference>
<evidence type="ECO:0000256" key="1">
    <source>
        <dbReference type="SAM" id="MobiDB-lite"/>
    </source>
</evidence>
<feature type="region of interest" description="Disordered" evidence="1">
    <location>
        <begin position="165"/>
        <end position="190"/>
    </location>
</feature>
<feature type="region of interest" description="Disordered" evidence="1">
    <location>
        <begin position="323"/>
        <end position="386"/>
    </location>
</feature>
<sequence length="544" mass="61430">MESDSLLIPRNPNILEKRRSPTDTAYTVFFWMVLPCWIATGIYGKRLIFRSISIAIATIERDIFRIIINLLLFIAAGAPLRTHTHAAYVTGDSSKLLPPDVADEIEQALTTSRQVCCSISSRIISSTAILVTTLFLSSPSRQATDHRRLRPADLAVLAAVRRGAAQVPQHQRGRAGPVLDARGDLHRPRRPLSDRLGVLRARRLGLQRRAHPRAHTHRVVLPNRGHRQGDLPTTESKWKDRPGHGAVLLARTAARGVRRHDPHVPRDDRGRGRARAAPGPRRLHDGPELRGQQLDTLVGVEFRPAGHRRHLRQLLLGRRQGLGASSVQGHGHGFRQDRRQVSHWDRDPRGLDLRRFNGNRDDRQDVNRLVPPAGPRPQAHSSDREQFVRRGRAAIHDVQRHHHVRRSRPGLHGVRRVGGRSLGETHQALSAHGQNDRMDSLHGRHLHLAAHDVLHFRLPVVHRRARGSQRPHDLHRSGLAHLRAARLLAPRHGLQHDFALRPRGRRPERRQLRETLPHATRAANGPGNRRTARLVSARCVFLLK</sequence>
<evidence type="ECO:0000256" key="2">
    <source>
        <dbReference type="SAM" id="Phobius"/>
    </source>
</evidence>
<dbReference type="Proteomes" id="UP000479190">
    <property type="component" value="Unassembled WGS sequence"/>
</dbReference>
<keyword evidence="2" id="KW-0812">Transmembrane</keyword>
<feature type="region of interest" description="Disordered" evidence="1">
    <location>
        <begin position="255"/>
        <end position="292"/>
    </location>
</feature>
<protein>
    <submittedName>
        <fullName evidence="3">Uncharacterized protein</fullName>
    </submittedName>
</protein>
<proteinExistence type="predicted"/>
<feature type="compositionally biased region" description="Basic and acidic residues" evidence="1">
    <location>
        <begin position="334"/>
        <end position="366"/>
    </location>
</feature>
<feature type="transmembrane region" description="Helical" evidence="2">
    <location>
        <begin position="63"/>
        <end position="80"/>
    </location>
</feature>
<feature type="compositionally biased region" description="Basic and acidic residues" evidence="1">
    <location>
        <begin position="262"/>
        <end position="271"/>
    </location>
</feature>
<organism evidence="3 4">
    <name type="scientific">Trichogramma brassicae</name>
    <dbReference type="NCBI Taxonomy" id="86971"/>
    <lineage>
        <taxon>Eukaryota</taxon>
        <taxon>Metazoa</taxon>
        <taxon>Ecdysozoa</taxon>
        <taxon>Arthropoda</taxon>
        <taxon>Hexapoda</taxon>
        <taxon>Insecta</taxon>
        <taxon>Pterygota</taxon>
        <taxon>Neoptera</taxon>
        <taxon>Endopterygota</taxon>
        <taxon>Hymenoptera</taxon>
        <taxon>Apocrita</taxon>
        <taxon>Proctotrupomorpha</taxon>
        <taxon>Chalcidoidea</taxon>
        <taxon>Trichogrammatidae</taxon>
        <taxon>Trichogramma</taxon>
    </lineage>
</organism>
<keyword evidence="4" id="KW-1185">Reference proteome</keyword>
<feature type="transmembrane region" description="Helical" evidence="2">
    <location>
        <begin position="25"/>
        <end position="43"/>
    </location>
</feature>
<name>A0A6H5IDG9_9HYME</name>
<keyword evidence="2" id="KW-0472">Membrane</keyword>
<gene>
    <name evidence="3" type="ORF">TBRA_LOCUS7875</name>
</gene>
<evidence type="ECO:0000313" key="4">
    <source>
        <dbReference type="Proteomes" id="UP000479190"/>
    </source>
</evidence>
<feature type="region of interest" description="Disordered" evidence="1">
    <location>
        <begin position="504"/>
        <end position="530"/>
    </location>
</feature>
<evidence type="ECO:0000313" key="3">
    <source>
        <dbReference type="EMBL" id="CAB0035992.1"/>
    </source>
</evidence>
<accession>A0A6H5IDG9</accession>